<evidence type="ECO:0000313" key="1">
    <source>
        <dbReference type="EMBL" id="KAL0952953.1"/>
    </source>
</evidence>
<reference evidence="2" key="1">
    <citation type="submission" date="2024-06" db="EMBL/GenBank/DDBJ databases">
        <title>Multi-omics analyses provide insights into the biosynthesis of the anticancer antibiotic pleurotin in Hohenbuehelia grisea.</title>
        <authorList>
            <person name="Weaver J.A."/>
            <person name="Alberti F."/>
        </authorList>
    </citation>
    <scope>NUCLEOTIDE SEQUENCE [LARGE SCALE GENOMIC DNA]</scope>
    <source>
        <strain evidence="2">T-177</strain>
    </source>
</reference>
<sequence>MHGTSRWVPASVEARFLWNLVPSEESRPRLDLRIILPLLRLAAAFMQDECDCRHKPLIHATVSFKFWPMVSPSIALHRRVCIWKAADLFNSIIEILLPASGVSMKCEPETWRPSFATEASRVTLTSRGAYCHSILPSKFKRAQATRTSVVQFFKNPFGALESSEPRQLRG</sequence>
<dbReference type="EMBL" id="JASNQZ010000010">
    <property type="protein sequence ID" value="KAL0952953.1"/>
    <property type="molecule type" value="Genomic_DNA"/>
</dbReference>
<gene>
    <name evidence="1" type="ORF">HGRIS_007163</name>
</gene>
<dbReference type="Proteomes" id="UP001556367">
    <property type="component" value="Unassembled WGS sequence"/>
</dbReference>
<evidence type="ECO:0000313" key="2">
    <source>
        <dbReference type="Proteomes" id="UP001556367"/>
    </source>
</evidence>
<comment type="caution">
    <text evidence="1">The sequence shown here is derived from an EMBL/GenBank/DDBJ whole genome shotgun (WGS) entry which is preliminary data.</text>
</comment>
<organism evidence="1 2">
    <name type="scientific">Hohenbuehelia grisea</name>
    <dbReference type="NCBI Taxonomy" id="104357"/>
    <lineage>
        <taxon>Eukaryota</taxon>
        <taxon>Fungi</taxon>
        <taxon>Dikarya</taxon>
        <taxon>Basidiomycota</taxon>
        <taxon>Agaricomycotina</taxon>
        <taxon>Agaricomycetes</taxon>
        <taxon>Agaricomycetidae</taxon>
        <taxon>Agaricales</taxon>
        <taxon>Pleurotineae</taxon>
        <taxon>Pleurotaceae</taxon>
        <taxon>Hohenbuehelia</taxon>
    </lineage>
</organism>
<protein>
    <submittedName>
        <fullName evidence="1">Uncharacterized protein</fullName>
    </submittedName>
</protein>
<name>A0ABR3JB84_9AGAR</name>
<proteinExistence type="predicted"/>
<keyword evidence="2" id="KW-1185">Reference proteome</keyword>
<accession>A0ABR3JB84</accession>